<keyword evidence="1" id="KW-0645">Protease</keyword>
<dbReference type="AlphaFoldDB" id="A0AAV7KDR9"/>
<dbReference type="InterPro" id="IPR038765">
    <property type="entry name" value="Papain-like_cys_pep_sf"/>
</dbReference>
<dbReference type="Gene3D" id="3.90.70.80">
    <property type="match status" value="1"/>
</dbReference>
<keyword evidence="2" id="KW-1185">Reference proteome</keyword>
<keyword evidence="1" id="KW-0378">Hydrolase</keyword>
<dbReference type="GO" id="GO:0006508">
    <property type="term" value="P:proteolysis"/>
    <property type="evidence" value="ECO:0007669"/>
    <property type="project" value="UniProtKB-KW"/>
</dbReference>
<organism evidence="1 2">
    <name type="scientific">Oopsacas minuta</name>
    <dbReference type="NCBI Taxonomy" id="111878"/>
    <lineage>
        <taxon>Eukaryota</taxon>
        <taxon>Metazoa</taxon>
        <taxon>Porifera</taxon>
        <taxon>Hexactinellida</taxon>
        <taxon>Hexasterophora</taxon>
        <taxon>Lyssacinosida</taxon>
        <taxon>Leucopsacidae</taxon>
        <taxon>Oopsacas</taxon>
    </lineage>
</organism>
<reference evidence="1 2" key="1">
    <citation type="journal article" date="2023" name="BMC Biol.">
        <title>The compact genome of the sponge Oopsacas minuta (Hexactinellida) is lacking key metazoan core genes.</title>
        <authorList>
            <person name="Santini S."/>
            <person name="Schenkelaars Q."/>
            <person name="Jourda C."/>
            <person name="Duchesne M."/>
            <person name="Belahbib H."/>
            <person name="Rocher C."/>
            <person name="Selva M."/>
            <person name="Riesgo A."/>
            <person name="Vervoort M."/>
            <person name="Leys S.P."/>
            <person name="Kodjabachian L."/>
            <person name="Le Bivic A."/>
            <person name="Borchiellini C."/>
            <person name="Claverie J.M."/>
            <person name="Renard E."/>
        </authorList>
    </citation>
    <scope>NUCLEOTIDE SEQUENCE [LARGE SCALE GENOMIC DNA]</scope>
    <source>
        <strain evidence="1">SPO-2</strain>
    </source>
</reference>
<dbReference type="GO" id="GO:0008233">
    <property type="term" value="F:peptidase activity"/>
    <property type="evidence" value="ECO:0007669"/>
    <property type="project" value="UniProtKB-KW"/>
</dbReference>
<proteinExistence type="predicted"/>
<gene>
    <name evidence="1" type="ORF">LOD99_15054</name>
</gene>
<name>A0AAV7KDR9_9METZ</name>
<sequence length="114" mass="13259">MAGRRVRDYEPWECSSIERDGNCLFRCLSKLILGSQEYHAKIRGEICRYMVSDGKDVINWYFNEVLTTPLSHHINSTSMSSNGSWAIDAELMQPLHYSRLISMLPTKFIERREA</sequence>
<dbReference type="SUPFAM" id="SSF54001">
    <property type="entry name" value="Cysteine proteinases"/>
    <property type="match status" value="1"/>
</dbReference>
<evidence type="ECO:0000313" key="1">
    <source>
        <dbReference type="EMBL" id="KAI6659383.1"/>
    </source>
</evidence>
<accession>A0AAV7KDR9</accession>
<evidence type="ECO:0000313" key="2">
    <source>
        <dbReference type="Proteomes" id="UP001165289"/>
    </source>
</evidence>
<dbReference type="Proteomes" id="UP001165289">
    <property type="component" value="Unassembled WGS sequence"/>
</dbReference>
<dbReference type="EMBL" id="JAKMXF010000066">
    <property type="protein sequence ID" value="KAI6659383.1"/>
    <property type="molecule type" value="Genomic_DNA"/>
</dbReference>
<comment type="caution">
    <text evidence="1">The sequence shown here is derived from an EMBL/GenBank/DDBJ whole genome shotgun (WGS) entry which is preliminary data.</text>
</comment>
<protein>
    <submittedName>
        <fullName evidence="1">OTU-like cysteine protease family protein</fullName>
    </submittedName>
</protein>